<dbReference type="AlphaFoldDB" id="A0A291QZM3"/>
<dbReference type="OrthoDB" id="1359970at2"/>
<keyword evidence="2" id="KW-1185">Reference proteome</keyword>
<dbReference type="KEGG" id="cbae:COR50_20690"/>
<evidence type="ECO:0000313" key="1">
    <source>
        <dbReference type="EMBL" id="ATL49400.1"/>
    </source>
</evidence>
<dbReference type="RefSeq" id="WP_098195767.1">
    <property type="nucleotide sequence ID" value="NZ_CP023777.1"/>
</dbReference>
<protein>
    <submittedName>
        <fullName evidence="1">Uncharacterized protein</fullName>
    </submittedName>
</protein>
<proteinExistence type="predicted"/>
<dbReference type="Proteomes" id="UP000220133">
    <property type="component" value="Chromosome"/>
</dbReference>
<evidence type="ECO:0000313" key="2">
    <source>
        <dbReference type="Proteomes" id="UP000220133"/>
    </source>
</evidence>
<accession>A0A291QZM3</accession>
<organism evidence="1 2">
    <name type="scientific">Chitinophaga caeni</name>
    <dbReference type="NCBI Taxonomy" id="2029983"/>
    <lineage>
        <taxon>Bacteria</taxon>
        <taxon>Pseudomonadati</taxon>
        <taxon>Bacteroidota</taxon>
        <taxon>Chitinophagia</taxon>
        <taxon>Chitinophagales</taxon>
        <taxon>Chitinophagaceae</taxon>
        <taxon>Chitinophaga</taxon>
    </lineage>
</organism>
<gene>
    <name evidence="1" type="ORF">COR50_20690</name>
</gene>
<name>A0A291QZM3_9BACT</name>
<dbReference type="EMBL" id="CP023777">
    <property type="protein sequence ID" value="ATL49400.1"/>
    <property type="molecule type" value="Genomic_DNA"/>
</dbReference>
<sequence length="160" mass="19132">MKFVISLRLFEITLSETIRTNTEKVVSELTNRINTYIGKQDYGDSILEYEIILYVVNMPKDYEHLYRGFKPKYVEHKLLTNKHTGEKFEMSKYFNYSVKIEGALYHKFISFTNDESTRILALEILKSLNNLDTLLKKVKDFDKERFKSDMEQFFRTQNLL</sequence>
<reference evidence="1 2" key="1">
    <citation type="submission" date="2017-10" db="EMBL/GenBank/DDBJ databases">
        <title>Paenichitinophaga pekingensis gen. nov., sp. nov., isolated from activated sludge.</title>
        <authorList>
            <person name="Jin D."/>
            <person name="Kong X."/>
            <person name="Deng Y."/>
            <person name="Bai Z."/>
        </authorList>
    </citation>
    <scope>NUCLEOTIDE SEQUENCE [LARGE SCALE GENOMIC DNA]</scope>
    <source>
        <strain evidence="1 2">13</strain>
    </source>
</reference>